<sequence length="822" mass="89993">MTNDHEPLGFARRNLLRGAAVGLMTAAIPVSALQSAMASTTSTDPTTSTPSAHPGSGAPRCITNTMDDDSAWAAFLGRQDLVWQNVPTSWDEGPFLGNGRQATLLYRDDSAGSNAGSTTGSTADFPSGSPAGSPSGSPGRLRLEVCHSEVQDHRPEYWPTFGLARLPVGYFDLITTGTVTGVDWRLSLWDSTLSGTITTTTGTIGLRLLIHDQRGVMIAELSPSAGERAATWEFHALRAVADRADPAWKKPLPPGYLDHPNPEAVLTSDGDIELCVQEMLAGGQTVTAWRQTSRAGTSTLYCATAHSYPESAAQGTATRQVRQAASASRSALAREHEQAWHAFYRKSFLSIPDARLESFYWIQLYKINAGTRYDAPIMATTGPWYIATRWPCVWWDMNAQVEYLLIHGSNHLELDALTGTFRDNQANLIAQVGSAYRDDSAALVRTTDRFLDGGLTPVPIPGDTSAPAGFEQEIGDLLWATFCVWLSWRHSMDRHRLADTVYPILRRAVNYYLHFLTPGPDGDYHLPATYYPEHMFIADCSYDLELLRWGLGALLDAISRLGVPDARAGEYRETLARLAPQTSDPITGLNIAPDFPLPGSQAGYNYLLAIWPLYTLTWDQPEHRELIRTSLEYFWKDRSNWLGFTYAGAASQAALMGMGDQALEFLHEQWSSKVPVTANTMYAESLAPVIESPLGAARGLQDMLCQSWGGIIRIFPAVPTTWPDVTIHDFLTEGAFHLSAVRTNGTTRWIRLRSLAGEPLLLRAGIAGPVDVTALHTGHPITWDQLDNETIRIHARAGDEVLIRPAESTDPLVIAPVAPSAP</sequence>
<feature type="region of interest" description="Disordered" evidence="1">
    <location>
        <begin position="109"/>
        <end position="140"/>
    </location>
</feature>
<dbReference type="InterPro" id="IPR006311">
    <property type="entry name" value="TAT_signal"/>
</dbReference>
<comment type="caution">
    <text evidence="3">The sequence shown here is derived from an EMBL/GenBank/DDBJ whole genome shotgun (WGS) entry which is preliminary data.</text>
</comment>
<dbReference type="InterPro" id="IPR054363">
    <property type="entry name" value="GH95_cat"/>
</dbReference>
<dbReference type="PANTHER" id="PTHR31084:SF0">
    <property type="entry name" value="ALPHA-L-FUCOSIDASE 2"/>
    <property type="match status" value="1"/>
</dbReference>
<dbReference type="PROSITE" id="PS51318">
    <property type="entry name" value="TAT"/>
    <property type="match status" value="1"/>
</dbReference>
<feature type="compositionally biased region" description="Low complexity" evidence="1">
    <location>
        <begin position="111"/>
        <end position="139"/>
    </location>
</feature>
<name>A0ABS5L923_9ACTN</name>
<dbReference type="SUPFAM" id="SSF48208">
    <property type="entry name" value="Six-hairpin glycosidases"/>
    <property type="match status" value="1"/>
</dbReference>
<feature type="region of interest" description="Disordered" evidence="1">
    <location>
        <begin position="39"/>
        <end position="64"/>
    </location>
</feature>
<dbReference type="RefSeq" id="WP_212022268.1">
    <property type="nucleotide sequence ID" value="NZ_JAAFYZ010000423.1"/>
</dbReference>
<evidence type="ECO:0000256" key="1">
    <source>
        <dbReference type="SAM" id="MobiDB-lite"/>
    </source>
</evidence>
<feature type="non-terminal residue" evidence="3">
    <location>
        <position position="822"/>
    </location>
</feature>
<protein>
    <recommendedName>
        <fullName evidence="2">Glycosyl hydrolase family 95 catalytic domain-containing protein</fullName>
    </recommendedName>
</protein>
<evidence type="ECO:0000313" key="4">
    <source>
        <dbReference type="Proteomes" id="UP000730482"/>
    </source>
</evidence>
<dbReference type="Proteomes" id="UP000730482">
    <property type="component" value="Unassembled WGS sequence"/>
</dbReference>
<dbReference type="PANTHER" id="PTHR31084">
    <property type="entry name" value="ALPHA-L-FUCOSIDASE 2"/>
    <property type="match status" value="1"/>
</dbReference>
<proteinExistence type="predicted"/>
<dbReference type="InterPro" id="IPR012341">
    <property type="entry name" value="6hp_glycosidase-like_sf"/>
</dbReference>
<dbReference type="EMBL" id="JAAFYZ010000423">
    <property type="protein sequence ID" value="MBS2554639.1"/>
    <property type="molecule type" value="Genomic_DNA"/>
</dbReference>
<dbReference type="Gene3D" id="1.50.10.10">
    <property type="match status" value="1"/>
</dbReference>
<reference evidence="3 4" key="1">
    <citation type="submission" date="2020-02" db="EMBL/GenBank/DDBJ databases">
        <title>Acidophilic actinobacteria isolated from forest soil.</title>
        <authorList>
            <person name="Golinska P."/>
        </authorList>
    </citation>
    <scope>NUCLEOTIDE SEQUENCE [LARGE SCALE GENOMIC DNA]</scope>
    <source>
        <strain evidence="3 4">NL8</strain>
    </source>
</reference>
<feature type="compositionally biased region" description="Low complexity" evidence="1">
    <location>
        <begin position="39"/>
        <end position="54"/>
    </location>
</feature>
<feature type="domain" description="Glycosyl hydrolase family 95 catalytic" evidence="2">
    <location>
        <begin position="478"/>
        <end position="704"/>
    </location>
</feature>
<keyword evidence="4" id="KW-1185">Reference proteome</keyword>
<dbReference type="Pfam" id="PF22124">
    <property type="entry name" value="Glyco_hydro_95_cat"/>
    <property type="match status" value="1"/>
</dbReference>
<organism evidence="3 4">
    <name type="scientific">Catenulispora pinistramenti</name>
    <dbReference type="NCBI Taxonomy" id="2705254"/>
    <lineage>
        <taxon>Bacteria</taxon>
        <taxon>Bacillati</taxon>
        <taxon>Actinomycetota</taxon>
        <taxon>Actinomycetes</taxon>
        <taxon>Catenulisporales</taxon>
        <taxon>Catenulisporaceae</taxon>
        <taxon>Catenulispora</taxon>
    </lineage>
</organism>
<dbReference type="InterPro" id="IPR008928">
    <property type="entry name" value="6-hairpin_glycosidase_sf"/>
</dbReference>
<accession>A0ABS5L923</accession>
<gene>
    <name evidence="3" type="ORF">KGQ19_48075</name>
</gene>
<evidence type="ECO:0000313" key="3">
    <source>
        <dbReference type="EMBL" id="MBS2554639.1"/>
    </source>
</evidence>
<evidence type="ECO:0000259" key="2">
    <source>
        <dbReference type="Pfam" id="PF22124"/>
    </source>
</evidence>